<dbReference type="AlphaFoldDB" id="A0A6J4R327"/>
<dbReference type="PANTHER" id="PTHR47962">
    <property type="entry name" value="ATP-DEPENDENT HELICASE LHR-RELATED-RELATED"/>
    <property type="match status" value="1"/>
</dbReference>
<feature type="domain" description="Helicase C-terminal" evidence="1">
    <location>
        <begin position="34"/>
        <end position="183"/>
    </location>
</feature>
<keyword evidence="2" id="KW-0378">Hydrolase</keyword>
<dbReference type="InterPro" id="IPR001650">
    <property type="entry name" value="Helicase_C-like"/>
</dbReference>
<gene>
    <name evidence="2" type="ORF">AVDCRST_MAG14-2722</name>
</gene>
<name>A0A6J4R327_9ACTN</name>
<dbReference type="GO" id="GO:0003677">
    <property type="term" value="F:DNA binding"/>
    <property type="evidence" value="ECO:0007669"/>
    <property type="project" value="TreeGrafter"/>
</dbReference>
<dbReference type="GO" id="GO:0004386">
    <property type="term" value="F:helicase activity"/>
    <property type="evidence" value="ECO:0007669"/>
    <property type="project" value="UniProtKB-KW"/>
</dbReference>
<keyword evidence="2" id="KW-0347">Helicase</keyword>
<reference evidence="2" key="1">
    <citation type="submission" date="2020-02" db="EMBL/GenBank/DDBJ databases">
        <authorList>
            <person name="Meier V. D."/>
        </authorList>
    </citation>
    <scope>NUCLEOTIDE SEQUENCE</scope>
    <source>
        <strain evidence="2">AVDCRST_MAG14</strain>
    </source>
</reference>
<accession>A0A6J4R327</accession>
<keyword evidence="2" id="KW-0067">ATP-binding</keyword>
<dbReference type="PANTHER" id="PTHR47962:SF5">
    <property type="entry name" value="ATP-DEPENDENT HELICASE LHR-RELATED"/>
    <property type="match status" value="1"/>
</dbReference>
<sequence length="511" mass="57151">MQGTSKRGWTVVDPPRSPARRKIAIRYVEGEPEGTTAAAVPLAHGRKSIFFTQGRAATERVRQAFSKRGVEVFVHHSSVSKELREDAERHFIETERAATMVSTSTLELGIDVGDLDLVLQLDAPSTVSSFLQRMGRTGRRDGTDQHIEFFTSNGNSLLQAVALVNLARRKFVEKIEPSQANLPVFLHQILAQIVQRDSVRKSILWDALRGPMPFRRINRETFDKMVDHLLETGFLEVLDHRLVFGKETERVFGGMNFFNLYSVFETPSEVIVKTRDGRVVGTLETDFVRKMEGSTLTFLLAGRTWKAVDVDLNRALVVAIPFTGREAPRWHSAGGFLGQEVAEEMRSILLSDENFRFVDKAGREKIERLRTERCLVLSRDRCPITSEGGKFRLHTYAGGRINATIAALLEAKGAARIVGFGDLEVDLEASLDGSPGTSLIRAELNNLEDVDTRLTDAERTALVGEKSRGRLAKFQPYLPRYLEGSYLAEELFDFAGTAELAREAVFPVIQL</sequence>
<dbReference type="Gene3D" id="3.40.50.300">
    <property type="entry name" value="P-loop containing nucleotide triphosphate hydrolases"/>
    <property type="match status" value="1"/>
</dbReference>
<evidence type="ECO:0000313" key="2">
    <source>
        <dbReference type="EMBL" id="CAA9462704.1"/>
    </source>
</evidence>
<dbReference type="GO" id="GO:0016887">
    <property type="term" value="F:ATP hydrolysis activity"/>
    <property type="evidence" value="ECO:0007669"/>
    <property type="project" value="TreeGrafter"/>
</dbReference>
<dbReference type="PROSITE" id="PS51194">
    <property type="entry name" value="HELICASE_CTER"/>
    <property type="match status" value="1"/>
</dbReference>
<organism evidence="2">
    <name type="scientific">uncultured Rubrobacteraceae bacterium</name>
    <dbReference type="NCBI Taxonomy" id="349277"/>
    <lineage>
        <taxon>Bacteria</taxon>
        <taxon>Bacillati</taxon>
        <taxon>Actinomycetota</taxon>
        <taxon>Rubrobacteria</taxon>
        <taxon>Rubrobacterales</taxon>
        <taxon>Rubrobacteraceae</taxon>
        <taxon>environmental samples</taxon>
    </lineage>
</organism>
<dbReference type="EMBL" id="CADCVG010000112">
    <property type="protein sequence ID" value="CAA9462704.1"/>
    <property type="molecule type" value="Genomic_DNA"/>
</dbReference>
<protein>
    <submittedName>
        <fullName evidence="2">ATP-dependent helicase</fullName>
    </submittedName>
</protein>
<dbReference type="SUPFAM" id="SSF52540">
    <property type="entry name" value="P-loop containing nucleoside triphosphate hydrolases"/>
    <property type="match status" value="1"/>
</dbReference>
<proteinExistence type="predicted"/>
<dbReference type="SMART" id="SM00490">
    <property type="entry name" value="HELICc"/>
    <property type="match status" value="1"/>
</dbReference>
<dbReference type="InterPro" id="IPR052511">
    <property type="entry name" value="ATP-dep_Helicase"/>
</dbReference>
<evidence type="ECO:0000259" key="1">
    <source>
        <dbReference type="PROSITE" id="PS51194"/>
    </source>
</evidence>
<dbReference type="InterPro" id="IPR027417">
    <property type="entry name" value="P-loop_NTPase"/>
</dbReference>
<keyword evidence="2" id="KW-0547">Nucleotide-binding</keyword>
<dbReference type="Pfam" id="PF00271">
    <property type="entry name" value="Helicase_C"/>
    <property type="match status" value="1"/>
</dbReference>